<evidence type="ECO:0000313" key="9">
    <source>
        <dbReference type="EMBL" id="CAK9310475.1"/>
    </source>
</evidence>
<evidence type="ECO:0000259" key="8">
    <source>
        <dbReference type="PROSITE" id="PS51754"/>
    </source>
</evidence>
<dbReference type="InterPro" id="IPR006458">
    <property type="entry name" value="Ovate_C"/>
</dbReference>
<dbReference type="EMBL" id="OZ021735">
    <property type="protein sequence ID" value="CAK9310475.1"/>
    <property type="molecule type" value="Genomic_DNA"/>
</dbReference>
<proteinExistence type="predicted"/>
<evidence type="ECO:0000256" key="2">
    <source>
        <dbReference type="ARBA" id="ARBA00022491"/>
    </source>
</evidence>
<evidence type="ECO:0000256" key="6">
    <source>
        <dbReference type="RuleBase" id="RU367028"/>
    </source>
</evidence>
<feature type="compositionally biased region" description="Low complexity" evidence="7">
    <location>
        <begin position="151"/>
        <end position="160"/>
    </location>
</feature>
<dbReference type="PANTHER" id="PTHR33057:SF117">
    <property type="entry name" value="TRANSCRIPTION REPRESSOR OFP14"/>
    <property type="match status" value="1"/>
</dbReference>
<dbReference type="PANTHER" id="PTHR33057">
    <property type="entry name" value="TRANSCRIPTION REPRESSOR OFP7-RELATED"/>
    <property type="match status" value="1"/>
</dbReference>
<evidence type="ECO:0000256" key="5">
    <source>
        <dbReference type="ARBA" id="ARBA00023242"/>
    </source>
</evidence>
<evidence type="ECO:0000256" key="7">
    <source>
        <dbReference type="SAM" id="MobiDB-lite"/>
    </source>
</evidence>
<evidence type="ECO:0000256" key="3">
    <source>
        <dbReference type="ARBA" id="ARBA00023015"/>
    </source>
</evidence>
<accession>A0ABP0XUV2</accession>
<comment type="function">
    <text evidence="6">Transcriptional repressor that regulates multiple aspects of plant growth and development.</text>
</comment>
<keyword evidence="4 6" id="KW-0804">Transcription</keyword>
<sequence length="267" mass="30047">MPKKLQKSLQDYLSKIKKPTPQLQFPNPQTFSSSKSWILSGCKHPKTLSFAIDRKQVHGVGNNEDAAATLADIDRFLFENFRSLYLKEDEDFSERKVGVGGGGGGGVRDCKNHRGVVSPESPVDSYGGSHRFFFSPDLSGSLPDDSHTESSENAGSSSSSLLCEDQGKNPKLPSDCIAILRKSQNPSEEFRGSMEEMMDDHLKHHEKIDWEFMEELLFSFLNLNEKKSYKYILNAFVDLIVILRQKAEEAPAKPRTARSVRMVKRMI</sequence>
<feature type="region of interest" description="Disordered" evidence="7">
    <location>
        <begin position="142"/>
        <end position="167"/>
    </location>
</feature>
<dbReference type="InterPro" id="IPR038933">
    <property type="entry name" value="Ovate"/>
</dbReference>
<protein>
    <recommendedName>
        <fullName evidence="6">Transcription repressor</fullName>
    </recommendedName>
    <alternativeName>
        <fullName evidence="6">Ovate family protein</fullName>
    </alternativeName>
</protein>
<organism evidence="9 10">
    <name type="scientific">Citrullus colocynthis</name>
    <name type="common">colocynth</name>
    <dbReference type="NCBI Taxonomy" id="252529"/>
    <lineage>
        <taxon>Eukaryota</taxon>
        <taxon>Viridiplantae</taxon>
        <taxon>Streptophyta</taxon>
        <taxon>Embryophyta</taxon>
        <taxon>Tracheophyta</taxon>
        <taxon>Spermatophyta</taxon>
        <taxon>Magnoliopsida</taxon>
        <taxon>eudicotyledons</taxon>
        <taxon>Gunneridae</taxon>
        <taxon>Pentapetalae</taxon>
        <taxon>rosids</taxon>
        <taxon>fabids</taxon>
        <taxon>Cucurbitales</taxon>
        <taxon>Cucurbitaceae</taxon>
        <taxon>Benincaseae</taxon>
        <taxon>Citrullus</taxon>
    </lineage>
</organism>
<dbReference type="Proteomes" id="UP001642487">
    <property type="component" value="Chromosome 1"/>
</dbReference>
<dbReference type="NCBIfam" id="TIGR01568">
    <property type="entry name" value="A_thal_3678"/>
    <property type="match status" value="1"/>
</dbReference>
<gene>
    <name evidence="9" type="ORF">CITCOLO1_LOCUS2102</name>
</gene>
<evidence type="ECO:0000313" key="10">
    <source>
        <dbReference type="Proteomes" id="UP001642487"/>
    </source>
</evidence>
<reference evidence="9 10" key="1">
    <citation type="submission" date="2024-03" db="EMBL/GenBank/DDBJ databases">
        <authorList>
            <person name="Gkanogiannis A."/>
            <person name="Becerra Lopez-Lavalle L."/>
        </authorList>
    </citation>
    <scope>NUCLEOTIDE SEQUENCE [LARGE SCALE GENOMIC DNA]</scope>
</reference>
<feature type="region of interest" description="Disordered" evidence="7">
    <location>
        <begin position="95"/>
        <end position="123"/>
    </location>
</feature>
<dbReference type="PROSITE" id="PS51754">
    <property type="entry name" value="OVATE"/>
    <property type="match status" value="1"/>
</dbReference>
<evidence type="ECO:0000256" key="1">
    <source>
        <dbReference type="ARBA" id="ARBA00004123"/>
    </source>
</evidence>
<evidence type="ECO:0000256" key="4">
    <source>
        <dbReference type="ARBA" id="ARBA00023163"/>
    </source>
</evidence>
<keyword evidence="5 6" id="KW-0539">Nucleus</keyword>
<feature type="compositionally biased region" description="Gly residues" evidence="7">
    <location>
        <begin position="98"/>
        <end position="107"/>
    </location>
</feature>
<dbReference type="Pfam" id="PF04844">
    <property type="entry name" value="Ovate"/>
    <property type="match status" value="1"/>
</dbReference>
<comment type="subcellular location">
    <subcellularLocation>
        <location evidence="1 6">Nucleus</location>
    </subcellularLocation>
</comment>
<keyword evidence="10" id="KW-1185">Reference proteome</keyword>
<feature type="domain" description="OVATE" evidence="8">
    <location>
        <begin position="179"/>
        <end position="242"/>
    </location>
</feature>
<keyword evidence="3 6" id="KW-0805">Transcription regulation</keyword>
<name>A0ABP0XUV2_9ROSI</name>
<keyword evidence="2 6" id="KW-0678">Repressor</keyword>